<evidence type="ECO:0000313" key="1">
    <source>
        <dbReference type="EMBL" id="PWB98285.1"/>
    </source>
</evidence>
<gene>
    <name evidence="1" type="ORF">DF220_10925</name>
</gene>
<proteinExistence type="predicted"/>
<evidence type="ECO:0008006" key="3">
    <source>
        <dbReference type="Google" id="ProtNLM"/>
    </source>
</evidence>
<sequence length="96" mass="10325">MPSYRITITIGALRPGVKPEQVLPAATEAAAALTTVEAFDLGIVAGAPRIVIRFTADDESVARRVAVHVIQATHAVAEALHPKLTRRDGGRWYVVR</sequence>
<evidence type="ECO:0000313" key="2">
    <source>
        <dbReference type="Proteomes" id="UP000244978"/>
    </source>
</evidence>
<reference evidence="2" key="1">
    <citation type="submission" date="2018-04" db="EMBL/GenBank/DDBJ databases">
        <authorList>
            <person name="Liu S."/>
            <person name="Wang Z."/>
            <person name="Li J."/>
        </authorList>
    </citation>
    <scope>NUCLEOTIDE SEQUENCE [LARGE SCALE GENOMIC DNA]</scope>
    <source>
        <strain evidence="2">S1194</strain>
    </source>
</reference>
<dbReference type="Proteomes" id="UP000244978">
    <property type="component" value="Unassembled WGS sequence"/>
</dbReference>
<keyword evidence="2" id="KW-1185">Reference proteome</keyword>
<dbReference type="RefSeq" id="WP_108998020.1">
    <property type="nucleotide sequence ID" value="NZ_QEEX01000001.1"/>
</dbReference>
<dbReference type="AlphaFoldDB" id="A0A2U1T329"/>
<organism evidence="1 2">
    <name type="scientific">Homoserinimonas hongtaonis</name>
    <dbReference type="NCBI Taxonomy" id="2079791"/>
    <lineage>
        <taxon>Bacteria</taxon>
        <taxon>Bacillati</taxon>
        <taxon>Actinomycetota</taxon>
        <taxon>Actinomycetes</taxon>
        <taxon>Micrococcales</taxon>
        <taxon>Microbacteriaceae</taxon>
        <taxon>Homoserinimonas</taxon>
    </lineage>
</organism>
<name>A0A2U1T329_9MICO</name>
<comment type="caution">
    <text evidence="1">The sequence shown here is derived from an EMBL/GenBank/DDBJ whole genome shotgun (WGS) entry which is preliminary data.</text>
</comment>
<accession>A0A2U1T329</accession>
<protein>
    <recommendedName>
        <fullName evidence="3">FMN-dependent dehydrogenase</fullName>
    </recommendedName>
</protein>
<dbReference type="EMBL" id="QEEX01000001">
    <property type="protein sequence ID" value="PWB98285.1"/>
    <property type="molecule type" value="Genomic_DNA"/>
</dbReference>